<comment type="caution">
    <text evidence="2">The sequence shown here is derived from an EMBL/GenBank/DDBJ whole genome shotgun (WGS) entry which is preliminary data.</text>
</comment>
<dbReference type="EMBL" id="JAVHNR010000002">
    <property type="protein sequence ID" value="KAK6351986.1"/>
    <property type="molecule type" value="Genomic_DNA"/>
</dbReference>
<accession>A0AAN8RG28</accession>
<dbReference type="Proteomes" id="UP001313282">
    <property type="component" value="Unassembled WGS sequence"/>
</dbReference>
<feature type="compositionally biased region" description="Polar residues" evidence="1">
    <location>
        <begin position="295"/>
        <end position="305"/>
    </location>
</feature>
<evidence type="ECO:0000313" key="3">
    <source>
        <dbReference type="Proteomes" id="UP001313282"/>
    </source>
</evidence>
<feature type="region of interest" description="Disordered" evidence="1">
    <location>
        <begin position="84"/>
        <end position="116"/>
    </location>
</feature>
<evidence type="ECO:0000256" key="1">
    <source>
        <dbReference type="SAM" id="MobiDB-lite"/>
    </source>
</evidence>
<dbReference type="AlphaFoldDB" id="A0AAN8RG28"/>
<proteinExistence type="predicted"/>
<feature type="compositionally biased region" description="Pro residues" evidence="1">
    <location>
        <begin position="88"/>
        <end position="99"/>
    </location>
</feature>
<sequence length="329" mass="35320">MPDTPECDWYAFDQTHDIPANGAPFVFYATTDQAHHDATAVRCVQAGCKWVSRANSAKKPGTFGVLCNMCDRSPEWTPGADSYGFGNNPPPAVEPPAEPVKPVEPVKPAPEPVTVTSTQTVTGDDAKTIYKTVIVDGKPTATLTEVVELPKQTVTSTITVGDNPKTVKVVVYVGDTPTSTITSWIVEPTAAGGPTTVTKTIHKGGRTKTIYVVYMGGRPIRTSTPEDTESTVTRYVTQNGRRVKTIYVKYIGNRPDTTQTVTVDGAVETEVFTKYITKGGRRQTIYIKGGKGYTKTVTYSENPQPTDDGKGEPGGKGTDEDEQGDGAGY</sequence>
<feature type="region of interest" description="Disordered" evidence="1">
    <location>
        <begin position="293"/>
        <end position="329"/>
    </location>
</feature>
<feature type="compositionally biased region" description="Acidic residues" evidence="1">
    <location>
        <begin position="319"/>
        <end position="329"/>
    </location>
</feature>
<reference evidence="2 3" key="1">
    <citation type="submission" date="2019-10" db="EMBL/GenBank/DDBJ databases">
        <authorList>
            <person name="Palmer J.M."/>
        </authorList>
    </citation>
    <scope>NUCLEOTIDE SEQUENCE [LARGE SCALE GENOMIC DNA]</scope>
    <source>
        <strain evidence="2 3">TWF718</strain>
    </source>
</reference>
<organism evidence="2 3">
    <name type="scientific">Orbilia javanica</name>
    <dbReference type="NCBI Taxonomy" id="47235"/>
    <lineage>
        <taxon>Eukaryota</taxon>
        <taxon>Fungi</taxon>
        <taxon>Dikarya</taxon>
        <taxon>Ascomycota</taxon>
        <taxon>Pezizomycotina</taxon>
        <taxon>Orbiliomycetes</taxon>
        <taxon>Orbiliales</taxon>
        <taxon>Orbiliaceae</taxon>
        <taxon>Orbilia</taxon>
    </lineage>
</organism>
<name>A0AAN8RG28_9PEZI</name>
<evidence type="ECO:0000313" key="2">
    <source>
        <dbReference type="EMBL" id="KAK6351986.1"/>
    </source>
</evidence>
<protein>
    <submittedName>
        <fullName evidence="2">Uncharacterized protein</fullName>
    </submittedName>
</protein>
<keyword evidence="3" id="KW-1185">Reference proteome</keyword>
<gene>
    <name evidence="2" type="ORF">TWF718_005134</name>
</gene>